<reference evidence="2" key="2">
    <citation type="submission" date="2016-11" db="EMBL/GenBank/DDBJ databases">
        <title>Complete Genome Sequencing of Pandoraea pulmonicola DSM 16583.</title>
        <authorList>
            <person name="Chan K.-G."/>
        </authorList>
    </citation>
    <scope>NUCLEOTIDE SEQUENCE</scope>
    <source>
        <strain evidence="2">DSM 16583</strain>
    </source>
</reference>
<sequence>MNATTPIQYAADARQACELLCIDFANAIDAQDYSRVTQLFAPDAVILSEGRTVQGQEAIGASLNARPADMVTRHFCTNIRVTPESPDTATGVSYVVCYKVRGEAPDAKAWKTPDPIVGEYFDKYVRTAQGWRIQERRIAVVFDPQDAPQ</sequence>
<dbReference type="InterPro" id="IPR032710">
    <property type="entry name" value="NTF2-like_dom_sf"/>
</dbReference>
<evidence type="ECO:0000313" key="5">
    <source>
        <dbReference type="Proteomes" id="UP000254589"/>
    </source>
</evidence>
<protein>
    <recommendedName>
        <fullName evidence="1">SnoaL-like domain-containing protein</fullName>
    </recommendedName>
</protein>
<dbReference type="Gene3D" id="3.10.450.50">
    <property type="match status" value="1"/>
</dbReference>
<name>A0AAJ4ZG93_PANPU</name>
<feature type="domain" description="SnoaL-like" evidence="1">
    <location>
        <begin position="12"/>
        <end position="137"/>
    </location>
</feature>
<dbReference type="CDD" id="cd00531">
    <property type="entry name" value="NTF2_like"/>
    <property type="match status" value="1"/>
</dbReference>
<dbReference type="KEGG" id="ppul:RO07_25565"/>
<dbReference type="Proteomes" id="UP000035086">
    <property type="component" value="Chromosome"/>
</dbReference>
<dbReference type="SUPFAM" id="SSF54427">
    <property type="entry name" value="NTF2-like"/>
    <property type="match status" value="1"/>
</dbReference>
<dbReference type="EMBL" id="CP010310">
    <property type="protein sequence ID" value="APD13573.1"/>
    <property type="molecule type" value="Genomic_DNA"/>
</dbReference>
<dbReference type="Pfam" id="PF13577">
    <property type="entry name" value="SnoaL_4"/>
    <property type="match status" value="1"/>
</dbReference>
<proteinExistence type="predicted"/>
<evidence type="ECO:0000313" key="3">
    <source>
        <dbReference type="EMBL" id="SUA92772.1"/>
    </source>
</evidence>
<dbReference type="Proteomes" id="UP000254589">
    <property type="component" value="Unassembled WGS sequence"/>
</dbReference>
<reference evidence="3 5" key="3">
    <citation type="submission" date="2018-06" db="EMBL/GenBank/DDBJ databases">
        <authorList>
            <consortium name="Pathogen Informatics"/>
            <person name="Doyle S."/>
        </authorList>
    </citation>
    <scope>NUCLEOTIDE SEQUENCE [LARGE SCALE GENOMIC DNA]</scope>
    <source>
        <strain evidence="3 5">NCTC13159</strain>
    </source>
</reference>
<keyword evidence="4" id="KW-1185">Reference proteome</keyword>
<accession>A0AAJ4ZG93</accession>
<evidence type="ECO:0000313" key="4">
    <source>
        <dbReference type="Proteomes" id="UP000035086"/>
    </source>
</evidence>
<dbReference type="AlphaFoldDB" id="A0AAJ4ZG93"/>
<reference evidence="4" key="1">
    <citation type="submission" date="2014-12" db="EMBL/GenBank/DDBJ databases">
        <title>Complete Genome Sequencing of Pandoraea pulmonicola DSM 16583.</title>
        <authorList>
            <person name="Chan K.-G."/>
        </authorList>
    </citation>
    <scope>NUCLEOTIDE SEQUENCE [LARGE SCALE GENOMIC DNA]</scope>
    <source>
        <strain evidence="4">DSM 16583</strain>
    </source>
</reference>
<dbReference type="InterPro" id="IPR037401">
    <property type="entry name" value="SnoaL-like"/>
</dbReference>
<evidence type="ECO:0000313" key="2">
    <source>
        <dbReference type="EMBL" id="APD13573.1"/>
    </source>
</evidence>
<evidence type="ECO:0000259" key="1">
    <source>
        <dbReference type="Pfam" id="PF13577"/>
    </source>
</evidence>
<dbReference type="RefSeq" id="WP_052267401.1">
    <property type="nucleotide sequence ID" value="NZ_CP010310.2"/>
</dbReference>
<gene>
    <name evidence="3" type="ORF">NCTC13159_04310</name>
    <name evidence="2" type="ORF">RO07_25565</name>
</gene>
<dbReference type="EMBL" id="UGSJ01000001">
    <property type="protein sequence ID" value="SUA92772.1"/>
    <property type="molecule type" value="Genomic_DNA"/>
</dbReference>
<organism evidence="3 5">
    <name type="scientific">Pandoraea pulmonicola</name>
    <dbReference type="NCBI Taxonomy" id="93221"/>
    <lineage>
        <taxon>Bacteria</taxon>
        <taxon>Pseudomonadati</taxon>
        <taxon>Pseudomonadota</taxon>
        <taxon>Betaproteobacteria</taxon>
        <taxon>Burkholderiales</taxon>
        <taxon>Burkholderiaceae</taxon>
        <taxon>Pandoraea</taxon>
    </lineage>
</organism>